<evidence type="ECO:0000313" key="3">
    <source>
        <dbReference type="EMBL" id="CAF1112230.1"/>
    </source>
</evidence>
<dbReference type="InterPro" id="IPR035940">
    <property type="entry name" value="CAP_sf"/>
</dbReference>
<dbReference type="EMBL" id="CAJOBA010046847">
    <property type="protein sequence ID" value="CAF4194265.1"/>
    <property type="molecule type" value="Genomic_DNA"/>
</dbReference>
<name>A0A814PYG8_9BILA</name>
<reference evidence="3" key="1">
    <citation type="submission" date="2021-02" db="EMBL/GenBank/DDBJ databases">
        <authorList>
            <person name="Nowell W R."/>
        </authorList>
    </citation>
    <scope>NUCLEOTIDE SEQUENCE</scope>
</reference>
<feature type="non-terminal residue" evidence="3">
    <location>
        <position position="1"/>
    </location>
</feature>
<dbReference type="OrthoDB" id="10020276at2759"/>
<dbReference type="EMBL" id="CAJNOK010025145">
    <property type="protein sequence ID" value="CAF1386272.1"/>
    <property type="molecule type" value="Genomic_DNA"/>
</dbReference>
<dbReference type="AlphaFoldDB" id="A0A814PYG8"/>
<gene>
    <name evidence="3" type="ORF">GPM918_LOCUS19287</name>
    <name evidence="4" type="ORF">OVA965_LOCUS32349</name>
    <name evidence="5" type="ORF">SRO942_LOCUS19284</name>
    <name evidence="6" type="ORF">TMI583_LOCUS33208</name>
</gene>
<dbReference type="Pfam" id="PF00188">
    <property type="entry name" value="CAP"/>
    <property type="match status" value="1"/>
</dbReference>
<comment type="caution">
    <text evidence="3">The sequence shown here is derived from an EMBL/GenBank/DDBJ whole genome shotgun (WGS) entry which is preliminary data.</text>
</comment>
<proteinExistence type="predicted"/>
<accession>A0A814PYG8</accession>
<sequence>IAAFLLKKNSQNRRTPPKLSRTASTASDRSKSSFSDPFRPNSRPVRTPSMRGSSHRVTKYVHPGSTVRTLPEDTEQFASSTIERVNAARRKYNAPPVELSDLLSSIAQRCAEEMARSGKLEHSPAEWRNMGRHTLGENYTASFQSELTGIMGYEENPFNKTVLCLF</sequence>
<evidence type="ECO:0000313" key="6">
    <source>
        <dbReference type="EMBL" id="CAF4194265.1"/>
    </source>
</evidence>
<dbReference type="SUPFAM" id="SSF55797">
    <property type="entry name" value="PR-1-like"/>
    <property type="match status" value="1"/>
</dbReference>
<evidence type="ECO:0000313" key="7">
    <source>
        <dbReference type="Proteomes" id="UP000663829"/>
    </source>
</evidence>
<feature type="region of interest" description="Disordered" evidence="1">
    <location>
        <begin position="1"/>
        <end position="57"/>
    </location>
</feature>
<keyword evidence="7" id="KW-1185">Reference proteome</keyword>
<evidence type="ECO:0000313" key="5">
    <source>
        <dbReference type="EMBL" id="CAF3876473.1"/>
    </source>
</evidence>
<feature type="compositionally biased region" description="Polar residues" evidence="1">
    <location>
        <begin position="21"/>
        <end position="35"/>
    </location>
</feature>
<organism evidence="3 7">
    <name type="scientific">Didymodactylos carnosus</name>
    <dbReference type="NCBI Taxonomy" id="1234261"/>
    <lineage>
        <taxon>Eukaryota</taxon>
        <taxon>Metazoa</taxon>
        <taxon>Spiralia</taxon>
        <taxon>Gnathifera</taxon>
        <taxon>Rotifera</taxon>
        <taxon>Eurotatoria</taxon>
        <taxon>Bdelloidea</taxon>
        <taxon>Philodinida</taxon>
        <taxon>Philodinidae</taxon>
        <taxon>Didymodactylos</taxon>
    </lineage>
</organism>
<dbReference type="Gene3D" id="3.40.33.10">
    <property type="entry name" value="CAP"/>
    <property type="match status" value="1"/>
</dbReference>
<dbReference type="Proteomes" id="UP000663829">
    <property type="component" value="Unassembled WGS sequence"/>
</dbReference>
<dbReference type="Proteomes" id="UP000682733">
    <property type="component" value="Unassembled WGS sequence"/>
</dbReference>
<dbReference type="InterPro" id="IPR014044">
    <property type="entry name" value="CAP_dom"/>
</dbReference>
<evidence type="ECO:0000256" key="1">
    <source>
        <dbReference type="SAM" id="MobiDB-lite"/>
    </source>
</evidence>
<feature type="domain" description="SCP" evidence="2">
    <location>
        <begin position="83"/>
        <end position="137"/>
    </location>
</feature>
<dbReference type="Proteomes" id="UP000681722">
    <property type="component" value="Unassembled WGS sequence"/>
</dbReference>
<dbReference type="Proteomes" id="UP000677228">
    <property type="component" value="Unassembled WGS sequence"/>
</dbReference>
<evidence type="ECO:0000313" key="4">
    <source>
        <dbReference type="EMBL" id="CAF1386272.1"/>
    </source>
</evidence>
<dbReference type="EMBL" id="CAJOBC010005806">
    <property type="protein sequence ID" value="CAF3876473.1"/>
    <property type="molecule type" value="Genomic_DNA"/>
</dbReference>
<protein>
    <recommendedName>
        <fullName evidence="2">SCP domain-containing protein</fullName>
    </recommendedName>
</protein>
<dbReference type="EMBL" id="CAJNOQ010005806">
    <property type="protein sequence ID" value="CAF1112230.1"/>
    <property type="molecule type" value="Genomic_DNA"/>
</dbReference>
<evidence type="ECO:0000259" key="2">
    <source>
        <dbReference type="Pfam" id="PF00188"/>
    </source>
</evidence>